<dbReference type="Gene3D" id="3.30.565.10">
    <property type="entry name" value="Histidine kinase-like ATPase, C-terminal domain"/>
    <property type="match status" value="1"/>
</dbReference>
<dbReference type="SMART" id="SM00448">
    <property type="entry name" value="REC"/>
    <property type="match status" value="1"/>
</dbReference>
<dbReference type="STRING" id="644358.A0A0C4E3K7"/>
<dbReference type="InterPro" id="IPR005467">
    <property type="entry name" value="His_kinase_dom"/>
</dbReference>
<feature type="domain" description="Histidine kinase" evidence="5">
    <location>
        <begin position="1"/>
        <end position="223"/>
    </location>
</feature>
<name>A0A0C4E3K7_MAGP6</name>
<evidence type="ECO:0000313" key="7">
    <source>
        <dbReference type="EMBL" id="KLU88023.1"/>
    </source>
</evidence>
<evidence type="ECO:0000259" key="5">
    <source>
        <dbReference type="PROSITE" id="PS50109"/>
    </source>
</evidence>
<feature type="region of interest" description="Disordered" evidence="4">
    <location>
        <begin position="442"/>
        <end position="564"/>
    </location>
</feature>
<evidence type="ECO:0000256" key="4">
    <source>
        <dbReference type="SAM" id="MobiDB-lite"/>
    </source>
</evidence>
<dbReference type="Proteomes" id="UP000011715">
    <property type="component" value="Unassembled WGS sequence"/>
</dbReference>
<dbReference type="OMA" id="VICCESV"/>
<dbReference type="VEuPathDB" id="FungiDB:MAPG_07010"/>
<dbReference type="InterPro" id="IPR001789">
    <property type="entry name" value="Sig_transdc_resp-reg_receiver"/>
</dbReference>
<dbReference type="SUPFAM" id="SSF55874">
    <property type="entry name" value="ATPase domain of HSP90 chaperone/DNA topoisomerase II/histidine kinase"/>
    <property type="match status" value="1"/>
</dbReference>
<gene>
    <name evidence="7" type="ORF">MAPG_07010</name>
</gene>
<dbReference type="InterPro" id="IPR003661">
    <property type="entry name" value="HisK_dim/P_dom"/>
</dbReference>
<dbReference type="InterPro" id="IPR003594">
    <property type="entry name" value="HATPase_dom"/>
</dbReference>
<dbReference type="SUPFAM" id="SSF52172">
    <property type="entry name" value="CheY-like"/>
    <property type="match status" value="1"/>
</dbReference>
<protein>
    <submittedName>
        <fullName evidence="7 8">Uncharacterized protein</fullName>
    </submittedName>
</protein>
<evidence type="ECO:0000256" key="2">
    <source>
        <dbReference type="ARBA" id="ARBA00023012"/>
    </source>
</evidence>
<feature type="region of interest" description="Disordered" evidence="4">
    <location>
        <begin position="628"/>
        <end position="650"/>
    </location>
</feature>
<dbReference type="Pfam" id="PF00072">
    <property type="entry name" value="Response_reg"/>
    <property type="match status" value="1"/>
</dbReference>
<dbReference type="InterPro" id="IPR036097">
    <property type="entry name" value="HisK_dim/P_sf"/>
</dbReference>
<dbReference type="CDD" id="cd17546">
    <property type="entry name" value="REC_hyHK_CKI1_RcsC-like"/>
    <property type="match status" value="1"/>
</dbReference>
<organism evidence="8 9">
    <name type="scientific">Magnaporthiopsis poae (strain ATCC 64411 / 73-15)</name>
    <name type="common">Kentucky bluegrass fungus</name>
    <name type="synonym">Magnaporthe poae</name>
    <dbReference type="NCBI Taxonomy" id="644358"/>
    <lineage>
        <taxon>Eukaryota</taxon>
        <taxon>Fungi</taxon>
        <taxon>Dikarya</taxon>
        <taxon>Ascomycota</taxon>
        <taxon>Pezizomycotina</taxon>
        <taxon>Sordariomycetes</taxon>
        <taxon>Sordariomycetidae</taxon>
        <taxon>Magnaporthales</taxon>
        <taxon>Magnaporthaceae</taxon>
        <taxon>Magnaporthiopsis</taxon>
    </lineage>
</organism>
<dbReference type="SUPFAM" id="SSF47384">
    <property type="entry name" value="Homodimeric domain of signal transducing histidine kinase"/>
    <property type="match status" value="1"/>
</dbReference>
<keyword evidence="1 3" id="KW-0597">Phosphoprotein</keyword>
<evidence type="ECO:0000259" key="6">
    <source>
        <dbReference type="PROSITE" id="PS50110"/>
    </source>
</evidence>
<feature type="compositionally biased region" description="Low complexity" evidence="4">
    <location>
        <begin position="628"/>
        <end position="642"/>
    </location>
</feature>
<dbReference type="PROSITE" id="PS50109">
    <property type="entry name" value="HIS_KIN"/>
    <property type="match status" value="1"/>
</dbReference>
<dbReference type="EMBL" id="GL876971">
    <property type="protein sequence ID" value="KLU88023.1"/>
    <property type="molecule type" value="Genomic_DNA"/>
</dbReference>
<dbReference type="CDD" id="cd00082">
    <property type="entry name" value="HisKA"/>
    <property type="match status" value="1"/>
</dbReference>
<reference evidence="8" key="5">
    <citation type="submission" date="2015-06" db="UniProtKB">
        <authorList>
            <consortium name="EnsemblFungi"/>
        </authorList>
    </citation>
    <scope>IDENTIFICATION</scope>
    <source>
        <strain evidence="8">ATCC 64411</strain>
    </source>
</reference>
<dbReference type="PROSITE" id="PS50110">
    <property type="entry name" value="RESPONSE_REGULATORY"/>
    <property type="match status" value="1"/>
</dbReference>
<reference evidence="7" key="1">
    <citation type="submission" date="2010-05" db="EMBL/GenBank/DDBJ databases">
        <title>The Genome Sequence of Magnaporthe poae strain ATCC 64411.</title>
        <authorList>
            <consortium name="The Broad Institute Genome Sequencing Platform"/>
            <consortium name="Broad Institute Genome Sequencing Center for Infectious Disease"/>
            <person name="Ma L.-J."/>
            <person name="Dead R."/>
            <person name="Young S."/>
            <person name="Zeng Q."/>
            <person name="Koehrsen M."/>
            <person name="Alvarado L."/>
            <person name="Berlin A."/>
            <person name="Chapman S.B."/>
            <person name="Chen Z."/>
            <person name="Freedman E."/>
            <person name="Gellesch M."/>
            <person name="Goldberg J."/>
            <person name="Griggs A."/>
            <person name="Gujja S."/>
            <person name="Heilman E.R."/>
            <person name="Heiman D."/>
            <person name="Hepburn T."/>
            <person name="Howarth C."/>
            <person name="Jen D."/>
            <person name="Larson L."/>
            <person name="Mehta T."/>
            <person name="Neiman D."/>
            <person name="Pearson M."/>
            <person name="Roberts A."/>
            <person name="Saif S."/>
            <person name="Shea T."/>
            <person name="Shenoy N."/>
            <person name="Sisk P."/>
            <person name="Stolte C."/>
            <person name="Sykes S."/>
            <person name="Walk T."/>
            <person name="White J."/>
            <person name="Yandava C."/>
            <person name="Haas B."/>
            <person name="Nusbaum C."/>
            <person name="Birren B."/>
        </authorList>
    </citation>
    <scope>NUCLEOTIDE SEQUENCE</scope>
    <source>
        <strain evidence="7">ATCC 64411</strain>
    </source>
</reference>
<dbReference type="AlphaFoldDB" id="A0A0C4E3K7"/>
<dbReference type="Gene3D" id="3.40.50.2300">
    <property type="match status" value="1"/>
</dbReference>
<dbReference type="Pfam" id="PF00512">
    <property type="entry name" value="HisKA"/>
    <property type="match status" value="1"/>
</dbReference>
<feature type="domain" description="Response regulatory" evidence="6">
    <location>
        <begin position="311"/>
        <end position="437"/>
    </location>
</feature>
<dbReference type="SMART" id="SM00388">
    <property type="entry name" value="HisKA"/>
    <property type="match status" value="1"/>
</dbReference>
<evidence type="ECO:0000256" key="3">
    <source>
        <dbReference type="PROSITE-ProRule" id="PRU00169"/>
    </source>
</evidence>
<evidence type="ECO:0000313" key="9">
    <source>
        <dbReference type="Proteomes" id="UP000011715"/>
    </source>
</evidence>
<feature type="modified residue" description="4-aspartylphosphate" evidence="3">
    <location>
        <position position="366"/>
    </location>
</feature>
<dbReference type="PRINTS" id="PR00344">
    <property type="entry name" value="BCTRLSENSOR"/>
</dbReference>
<feature type="region of interest" description="Disordered" evidence="4">
    <location>
        <begin position="244"/>
        <end position="288"/>
    </location>
</feature>
<dbReference type="SMART" id="SM00387">
    <property type="entry name" value="HATPase_c"/>
    <property type="match status" value="1"/>
</dbReference>
<accession>A0A0C4E3K7</accession>
<keyword evidence="9" id="KW-1185">Reference proteome</keyword>
<reference evidence="7" key="3">
    <citation type="submission" date="2011-03" db="EMBL/GenBank/DDBJ databases">
        <title>Annotation of Magnaporthe poae ATCC 64411.</title>
        <authorList>
            <person name="Ma L.-J."/>
            <person name="Dead R."/>
            <person name="Young S.K."/>
            <person name="Zeng Q."/>
            <person name="Gargeya S."/>
            <person name="Fitzgerald M."/>
            <person name="Haas B."/>
            <person name="Abouelleil A."/>
            <person name="Alvarado L."/>
            <person name="Arachchi H.M."/>
            <person name="Berlin A."/>
            <person name="Brown A."/>
            <person name="Chapman S.B."/>
            <person name="Chen Z."/>
            <person name="Dunbar C."/>
            <person name="Freedman E."/>
            <person name="Gearin G."/>
            <person name="Gellesch M."/>
            <person name="Goldberg J."/>
            <person name="Griggs A."/>
            <person name="Gujja S."/>
            <person name="Heiman D."/>
            <person name="Howarth C."/>
            <person name="Larson L."/>
            <person name="Lui A."/>
            <person name="MacDonald P.J.P."/>
            <person name="Mehta T."/>
            <person name="Montmayeur A."/>
            <person name="Murphy C."/>
            <person name="Neiman D."/>
            <person name="Pearson M."/>
            <person name="Priest M."/>
            <person name="Roberts A."/>
            <person name="Saif S."/>
            <person name="Shea T."/>
            <person name="Shenoy N."/>
            <person name="Sisk P."/>
            <person name="Stolte C."/>
            <person name="Sykes S."/>
            <person name="Yandava C."/>
            <person name="Wortman J."/>
            <person name="Nusbaum C."/>
            <person name="Birren B."/>
        </authorList>
    </citation>
    <scope>NUCLEOTIDE SEQUENCE</scope>
    <source>
        <strain evidence="7">ATCC 64411</strain>
    </source>
</reference>
<dbReference type="GO" id="GO:0000155">
    <property type="term" value="F:phosphorelay sensor kinase activity"/>
    <property type="evidence" value="ECO:0007669"/>
    <property type="project" value="InterPro"/>
</dbReference>
<dbReference type="InterPro" id="IPR036890">
    <property type="entry name" value="HATPase_C_sf"/>
</dbReference>
<dbReference type="EnsemblFungi" id="MAPG_07010T0">
    <property type="protein sequence ID" value="MAPG_07010T0"/>
    <property type="gene ID" value="MAPG_07010"/>
</dbReference>
<dbReference type="eggNOG" id="KOG0519">
    <property type="taxonomic scope" value="Eukaryota"/>
</dbReference>
<reference evidence="9" key="2">
    <citation type="submission" date="2010-05" db="EMBL/GenBank/DDBJ databases">
        <title>The genome sequence of Magnaporthe poae strain ATCC 64411.</title>
        <authorList>
            <person name="Ma L.-J."/>
            <person name="Dead R."/>
            <person name="Young S."/>
            <person name="Zeng Q."/>
            <person name="Koehrsen M."/>
            <person name="Alvarado L."/>
            <person name="Berlin A."/>
            <person name="Chapman S.B."/>
            <person name="Chen Z."/>
            <person name="Freedman E."/>
            <person name="Gellesch M."/>
            <person name="Goldberg J."/>
            <person name="Griggs A."/>
            <person name="Gujja S."/>
            <person name="Heilman E.R."/>
            <person name="Heiman D."/>
            <person name="Hepburn T."/>
            <person name="Howarth C."/>
            <person name="Jen D."/>
            <person name="Larson L."/>
            <person name="Mehta T."/>
            <person name="Neiman D."/>
            <person name="Pearson M."/>
            <person name="Roberts A."/>
            <person name="Saif S."/>
            <person name="Shea T."/>
            <person name="Shenoy N."/>
            <person name="Sisk P."/>
            <person name="Stolte C."/>
            <person name="Sykes S."/>
            <person name="Walk T."/>
            <person name="White J."/>
            <person name="Yandava C."/>
            <person name="Haas B."/>
            <person name="Nusbaum C."/>
            <person name="Birren B."/>
        </authorList>
    </citation>
    <scope>NUCLEOTIDE SEQUENCE [LARGE SCALE GENOMIC DNA]</scope>
    <source>
        <strain evidence="9">ATCC 64411 / 73-15</strain>
    </source>
</reference>
<sequence>MSHEIRTPITGVIGMAELLLDLQLDVEQRQYAENIYRSANALLTVINDILDFSKVESGRLDIEEVQFSLSVIVSDVNKMLSFAAERKSLDFQSEISPDVEKDLVVLGDPGRVRQIITNLLTNSIKFTTQGYVKFSVQKHRETRSTIEIKFVVEDTGIGIEEQVRQRLFQPFSQGDASTARKFGGTGLGLTICKNLLELMKGHMELESQLGVGTTATFWIPFNKPQHGVTPGDLVEIETLPERLQSEMSVSRKSSTDPDPHSTLANMGSMDVGSEQSGANNASSLASRRRSLVLPSTPLAQDLDMDARAKIHILVVEDNAINQEIATKTIKRLGFTVSAAWNGKEALEYLERAQDGQVPRPDIILMDVQMPVIDGYRCTHVLRHHAPYKAYVKHVPIVAMTASAIQGDREKCRKAGMDDYLAKPVRSQILEKMLVRWAISKRKKPLGAPPSTSSECSVPDGQCGATDPEDQSVDSASETGPMANGDPQTTATATERRPSMGKRKPTAILTTDPNGGPSHRERGEPDGAAGRQPAVTTAPRPGPEGYGFPDYHQHLLSSRSDAHIERPRKALRLVEASERALHSRDDKLVDATGSAELGWPSPSYSLESPAGGVLGDSLTAENIEKLGMQEAAMRQQQRASSGAGSTGRVAD</sequence>
<dbReference type="FunFam" id="3.30.565.10:FF:000010">
    <property type="entry name" value="Sensor histidine kinase RcsC"/>
    <property type="match status" value="1"/>
</dbReference>
<dbReference type="PANTHER" id="PTHR45339">
    <property type="entry name" value="HYBRID SIGNAL TRANSDUCTION HISTIDINE KINASE J"/>
    <property type="match status" value="1"/>
</dbReference>
<evidence type="ECO:0000256" key="1">
    <source>
        <dbReference type="ARBA" id="ARBA00022553"/>
    </source>
</evidence>
<keyword evidence="2" id="KW-0902">Two-component regulatory system</keyword>
<proteinExistence type="predicted"/>
<reference evidence="8" key="4">
    <citation type="journal article" date="2015" name="G3 (Bethesda)">
        <title>Genome sequences of three phytopathogenic species of the Magnaporthaceae family of fungi.</title>
        <authorList>
            <person name="Okagaki L.H."/>
            <person name="Nunes C.C."/>
            <person name="Sailsbery J."/>
            <person name="Clay B."/>
            <person name="Brown D."/>
            <person name="John T."/>
            <person name="Oh Y."/>
            <person name="Young N."/>
            <person name="Fitzgerald M."/>
            <person name="Haas B.J."/>
            <person name="Zeng Q."/>
            <person name="Young S."/>
            <person name="Adiconis X."/>
            <person name="Fan L."/>
            <person name="Levin J.Z."/>
            <person name="Mitchell T.K."/>
            <person name="Okubara P.A."/>
            <person name="Farman M.L."/>
            <person name="Kohn L.M."/>
            <person name="Birren B."/>
            <person name="Ma L.-J."/>
            <person name="Dean R.A."/>
        </authorList>
    </citation>
    <scope>NUCLEOTIDE SEQUENCE</scope>
    <source>
        <strain evidence="8">ATCC 64411 / 73-15</strain>
    </source>
</reference>
<dbReference type="Gene3D" id="1.10.287.130">
    <property type="match status" value="1"/>
</dbReference>
<dbReference type="CDD" id="cd16922">
    <property type="entry name" value="HATPase_EvgS-ArcB-TorS-like"/>
    <property type="match status" value="1"/>
</dbReference>
<dbReference type="InterPro" id="IPR011006">
    <property type="entry name" value="CheY-like_superfamily"/>
</dbReference>
<evidence type="ECO:0000313" key="8">
    <source>
        <dbReference type="EnsemblFungi" id="MAPG_07010T0"/>
    </source>
</evidence>
<dbReference type="PANTHER" id="PTHR45339:SF1">
    <property type="entry name" value="HYBRID SIGNAL TRANSDUCTION HISTIDINE KINASE J"/>
    <property type="match status" value="1"/>
</dbReference>
<dbReference type="Pfam" id="PF02518">
    <property type="entry name" value="HATPase_c"/>
    <property type="match status" value="1"/>
</dbReference>
<dbReference type="OrthoDB" id="60033at2759"/>
<dbReference type="EMBL" id="ADBL01001684">
    <property type="status" value="NOT_ANNOTATED_CDS"/>
    <property type="molecule type" value="Genomic_DNA"/>
</dbReference>
<dbReference type="InterPro" id="IPR004358">
    <property type="entry name" value="Sig_transdc_His_kin-like_C"/>
</dbReference>